<dbReference type="InterPro" id="IPR016129">
    <property type="entry name" value="Caspase_his_AS"/>
</dbReference>
<dbReference type="InterPro" id="IPR011600">
    <property type="entry name" value="Pept_C14_caspase"/>
</dbReference>
<keyword evidence="4" id="KW-0378">Hydrolase</keyword>
<evidence type="ECO:0000256" key="7">
    <source>
        <dbReference type="RuleBase" id="RU003971"/>
    </source>
</evidence>
<evidence type="ECO:0000313" key="12">
    <source>
        <dbReference type="RefSeq" id="XP_013776997.1"/>
    </source>
</evidence>
<dbReference type="Pfam" id="PF00656">
    <property type="entry name" value="Peptidase_C14"/>
    <property type="match status" value="1"/>
</dbReference>
<feature type="domain" description="Caspase family p20" evidence="9">
    <location>
        <begin position="152"/>
        <end position="276"/>
    </location>
</feature>
<organism evidence="11 12">
    <name type="scientific">Limulus polyphemus</name>
    <name type="common">Atlantic horseshoe crab</name>
    <dbReference type="NCBI Taxonomy" id="6850"/>
    <lineage>
        <taxon>Eukaryota</taxon>
        <taxon>Metazoa</taxon>
        <taxon>Ecdysozoa</taxon>
        <taxon>Arthropoda</taxon>
        <taxon>Chelicerata</taxon>
        <taxon>Merostomata</taxon>
        <taxon>Xiphosura</taxon>
        <taxon>Limulidae</taxon>
        <taxon>Limulus</taxon>
    </lineage>
</organism>
<evidence type="ECO:0000313" key="11">
    <source>
        <dbReference type="Proteomes" id="UP000694941"/>
    </source>
</evidence>
<dbReference type="Pfam" id="PF00619">
    <property type="entry name" value="CARD"/>
    <property type="match status" value="1"/>
</dbReference>
<evidence type="ECO:0000259" key="9">
    <source>
        <dbReference type="PROSITE" id="PS50208"/>
    </source>
</evidence>
<evidence type="ECO:0000259" key="10">
    <source>
        <dbReference type="PROSITE" id="PS50209"/>
    </source>
</evidence>
<dbReference type="SMART" id="SM00114">
    <property type="entry name" value="CARD"/>
    <property type="match status" value="1"/>
</dbReference>
<dbReference type="CDD" id="cd00032">
    <property type="entry name" value="CASc"/>
    <property type="match status" value="1"/>
</dbReference>
<dbReference type="PROSITE" id="PS50207">
    <property type="entry name" value="CASPASE_P10"/>
    <property type="match status" value="1"/>
</dbReference>
<accession>A0ABM1B8K9</accession>
<dbReference type="Gene3D" id="3.40.50.1460">
    <property type="match status" value="1"/>
</dbReference>
<feature type="domain" description="Caspase family p10" evidence="8">
    <location>
        <begin position="307"/>
        <end position="395"/>
    </location>
</feature>
<evidence type="ECO:0000256" key="2">
    <source>
        <dbReference type="ARBA" id="ARBA00022670"/>
    </source>
</evidence>
<dbReference type="InterPro" id="IPR001309">
    <property type="entry name" value="Pept_C14_p20"/>
</dbReference>
<dbReference type="PANTHER" id="PTHR47901:SF8">
    <property type="entry name" value="CASPASE-3"/>
    <property type="match status" value="1"/>
</dbReference>
<dbReference type="InterPro" id="IPR002138">
    <property type="entry name" value="Pept_C14_p10"/>
</dbReference>
<dbReference type="InterPro" id="IPR033139">
    <property type="entry name" value="Caspase_cys_AS"/>
</dbReference>
<dbReference type="InterPro" id="IPR002398">
    <property type="entry name" value="Pept_C14"/>
</dbReference>
<dbReference type="PIRSF" id="PIRSF038001">
    <property type="entry name" value="Caspase_ICE"/>
    <property type="match status" value="1"/>
</dbReference>
<comment type="similarity">
    <text evidence="1 7">Belongs to the peptidase C14A family.</text>
</comment>
<dbReference type="Gene3D" id="1.10.533.10">
    <property type="entry name" value="Death Domain, Fas"/>
    <property type="match status" value="1"/>
</dbReference>
<evidence type="ECO:0000313" key="13">
    <source>
        <dbReference type="RefSeq" id="XP_022244423.1"/>
    </source>
</evidence>
<dbReference type="PROSITE" id="PS50208">
    <property type="entry name" value="CASPASE_P20"/>
    <property type="match status" value="1"/>
</dbReference>
<keyword evidence="5" id="KW-0788">Thiol protease</keyword>
<evidence type="ECO:0000259" key="8">
    <source>
        <dbReference type="PROSITE" id="PS50207"/>
    </source>
</evidence>
<dbReference type="InterPro" id="IPR029030">
    <property type="entry name" value="Caspase-like_dom_sf"/>
</dbReference>
<gene>
    <name evidence="12 13 14" type="primary">LOC106461695</name>
</gene>
<keyword evidence="6" id="KW-0865">Zymogen</keyword>
<dbReference type="PRINTS" id="PR00376">
    <property type="entry name" value="IL1BCENZYME"/>
</dbReference>
<sequence>MDPDHREILRSNFIELSKVINLKQIVPFLLEKQVFTEHMMEDILAENTEVDQKHKLLLDLPRRGPDAFEKFFEILVETGHYKAALILEPNLENAPSSNAQLSTFINLDDGLDTSVNGIGHTQSDNQGINQLRVIPATKWREDSDCYKMSSCPRGYCLIINNVDFQKLMDERYGSEGDARKLNMVFHELGFEVTLKTDQTSQQMIDVIEAFSKKPEHEHVNSCVVIILSHGEYDIVYGTDAEEVQVEKILDYFNNESCPLLQGKPKMFFFQACRGKNYDIGVSKYNQSDAKLSQQGGIAKIPYTAETVIRRLPTWTDMLISYSTIAGYISLRNNIFGSWYCQALASVLMTHAHDVELTHMLLKVDKIVKERVTDCGEKQATETLYRGWSNKLYFNPGLYK</sequence>
<dbReference type="RefSeq" id="XP_013776997.1">
    <property type="nucleotide sequence ID" value="XM_013921543.2"/>
</dbReference>
<evidence type="ECO:0000256" key="3">
    <source>
        <dbReference type="ARBA" id="ARBA00022703"/>
    </source>
</evidence>
<dbReference type="RefSeq" id="XP_022244424.1">
    <property type="nucleotide sequence ID" value="XM_022388716.1"/>
</dbReference>
<evidence type="ECO:0000313" key="14">
    <source>
        <dbReference type="RefSeq" id="XP_022244424.1"/>
    </source>
</evidence>
<protein>
    <submittedName>
        <fullName evidence="12 13">Cell death protein 3-like</fullName>
    </submittedName>
</protein>
<dbReference type="PROSITE" id="PS50209">
    <property type="entry name" value="CARD"/>
    <property type="match status" value="1"/>
</dbReference>
<dbReference type="SMART" id="SM00115">
    <property type="entry name" value="CASc"/>
    <property type="match status" value="1"/>
</dbReference>
<dbReference type="InterPro" id="IPR015917">
    <property type="entry name" value="Pept_C14A"/>
</dbReference>
<feature type="domain" description="CARD" evidence="10">
    <location>
        <begin position="1"/>
        <end position="90"/>
    </location>
</feature>
<dbReference type="SUPFAM" id="SSF47986">
    <property type="entry name" value="DEATH domain"/>
    <property type="match status" value="1"/>
</dbReference>
<dbReference type="Proteomes" id="UP000694941">
    <property type="component" value="Unplaced"/>
</dbReference>
<name>A0ABM1B8K9_LIMPO</name>
<keyword evidence="2" id="KW-0645">Protease</keyword>
<evidence type="ECO:0000256" key="5">
    <source>
        <dbReference type="ARBA" id="ARBA00022807"/>
    </source>
</evidence>
<dbReference type="PROSITE" id="PS01122">
    <property type="entry name" value="CASPASE_CYS"/>
    <property type="match status" value="1"/>
</dbReference>
<keyword evidence="3" id="KW-0053">Apoptosis</keyword>
<keyword evidence="11" id="KW-1185">Reference proteome</keyword>
<dbReference type="InterPro" id="IPR001315">
    <property type="entry name" value="CARD"/>
</dbReference>
<dbReference type="PANTHER" id="PTHR47901">
    <property type="entry name" value="CASPASE RECRUITMENT DOMAIN-CONTAINING PROTEIN 18"/>
    <property type="match status" value="1"/>
</dbReference>
<reference evidence="12 13" key="1">
    <citation type="submission" date="2025-05" db="UniProtKB">
        <authorList>
            <consortium name="RefSeq"/>
        </authorList>
    </citation>
    <scope>IDENTIFICATION</scope>
    <source>
        <tissue evidence="12 13">Muscle</tissue>
    </source>
</reference>
<dbReference type="PROSITE" id="PS01121">
    <property type="entry name" value="CASPASE_HIS"/>
    <property type="match status" value="1"/>
</dbReference>
<dbReference type="InterPro" id="IPR011029">
    <property type="entry name" value="DEATH-like_dom_sf"/>
</dbReference>
<proteinExistence type="inferred from homology"/>
<dbReference type="GeneID" id="106461695"/>
<evidence type="ECO:0000256" key="1">
    <source>
        <dbReference type="ARBA" id="ARBA00010134"/>
    </source>
</evidence>
<evidence type="ECO:0000256" key="4">
    <source>
        <dbReference type="ARBA" id="ARBA00022801"/>
    </source>
</evidence>
<evidence type="ECO:0000256" key="6">
    <source>
        <dbReference type="ARBA" id="ARBA00023145"/>
    </source>
</evidence>
<dbReference type="RefSeq" id="XP_022244423.1">
    <property type="nucleotide sequence ID" value="XM_022388715.1"/>
</dbReference>
<dbReference type="CDD" id="cd01671">
    <property type="entry name" value="CARD"/>
    <property type="match status" value="1"/>
</dbReference>
<dbReference type="SUPFAM" id="SSF52129">
    <property type="entry name" value="Caspase-like"/>
    <property type="match status" value="1"/>
</dbReference>